<accession>A0A4R8H9X4</accession>
<dbReference type="EMBL" id="SOEG01000004">
    <property type="protein sequence ID" value="TDX52983.1"/>
    <property type="molecule type" value="Genomic_DNA"/>
</dbReference>
<dbReference type="Proteomes" id="UP000295832">
    <property type="component" value="Unassembled WGS sequence"/>
</dbReference>
<evidence type="ECO:0000313" key="2">
    <source>
        <dbReference type="Proteomes" id="UP000295832"/>
    </source>
</evidence>
<reference evidence="1 2" key="1">
    <citation type="submission" date="2019-03" db="EMBL/GenBank/DDBJ databases">
        <title>Subsurface microbial communities from deep shales in Ohio and West Virginia, USA.</title>
        <authorList>
            <person name="Wrighton K."/>
        </authorList>
    </citation>
    <scope>NUCLEOTIDE SEQUENCE [LARGE SCALE GENOMIC DNA]</scope>
    <source>
        <strain evidence="1 2">MSL 6dP</strain>
    </source>
</reference>
<evidence type="ECO:0000313" key="1">
    <source>
        <dbReference type="EMBL" id="TDX52983.1"/>
    </source>
</evidence>
<protein>
    <recommendedName>
        <fullName evidence="3">IrrE N-terminal-like domain-containing protein</fullName>
    </recommendedName>
</protein>
<name>A0A4R8H9X4_9FIRM</name>
<dbReference type="RefSeq" id="WP_208324367.1">
    <property type="nucleotide sequence ID" value="NZ_SOEG01000004.1"/>
</dbReference>
<keyword evidence="2" id="KW-1185">Reference proteome</keyword>
<dbReference type="AlphaFoldDB" id="A0A4R8H9X4"/>
<proteinExistence type="predicted"/>
<evidence type="ECO:0008006" key="3">
    <source>
        <dbReference type="Google" id="ProtNLM"/>
    </source>
</evidence>
<comment type="caution">
    <text evidence="1">The sequence shown here is derived from an EMBL/GenBank/DDBJ whole genome shotgun (WGS) entry which is preliminary data.</text>
</comment>
<dbReference type="STRING" id="926561.GCA_000379025_00444"/>
<sequence length="115" mass="13729">MEVKNDIDSFLENIQDTSHKFYELAKAYDIYPKITKLSSQLWGFVYKSSYGNYYIIINKNLSCELQKKVFIHEVKHIRDDMPSKPYFIGLNMQYSSFEKKADLFALDKMNLHQKR</sequence>
<organism evidence="1 2">
    <name type="scientific">Orenia marismortui</name>
    <dbReference type="NCBI Taxonomy" id="46469"/>
    <lineage>
        <taxon>Bacteria</taxon>
        <taxon>Bacillati</taxon>
        <taxon>Bacillota</taxon>
        <taxon>Clostridia</taxon>
        <taxon>Halanaerobiales</taxon>
        <taxon>Halobacteroidaceae</taxon>
        <taxon>Orenia</taxon>
    </lineage>
</organism>
<gene>
    <name evidence="1" type="ORF">C7959_104111</name>
</gene>